<feature type="transmembrane region" description="Helical" evidence="2">
    <location>
        <begin position="34"/>
        <end position="55"/>
    </location>
</feature>
<feature type="transmembrane region" description="Helical" evidence="2">
    <location>
        <begin position="438"/>
        <end position="456"/>
    </location>
</feature>
<keyword evidence="2" id="KW-1133">Transmembrane helix</keyword>
<evidence type="ECO:0000313" key="3">
    <source>
        <dbReference type="EMBL" id="CAD8877364.1"/>
    </source>
</evidence>
<feature type="region of interest" description="Disordered" evidence="1">
    <location>
        <begin position="513"/>
        <end position="532"/>
    </location>
</feature>
<organism evidence="3">
    <name type="scientific">Corethron hystrix</name>
    <dbReference type="NCBI Taxonomy" id="216773"/>
    <lineage>
        <taxon>Eukaryota</taxon>
        <taxon>Sar</taxon>
        <taxon>Stramenopiles</taxon>
        <taxon>Ochrophyta</taxon>
        <taxon>Bacillariophyta</taxon>
        <taxon>Coscinodiscophyceae</taxon>
        <taxon>Corethrophycidae</taxon>
        <taxon>Corethrales</taxon>
        <taxon>Corethraceae</taxon>
        <taxon>Corethron</taxon>
    </lineage>
</organism>
<feature type="transmembrane region" description="Helical" evidence="2">
    <location>
        <begin position="389"/>
        <end position="408"/>
    </location>
</feature>
<feature type="transmembrane region" description="Helical" evidence="2">
    <location>
        <begin position="327"/>
        <end position="346"/>
    </location>
</feature>
<feature type="transmembrane region" description="Helical" evidence="2">
    <location>
        <begin position="468"/>
        <end position="488"/>
    </location>
</feature>
<name>A0A7S1FMA5_9STRA</name>
<dbReference type="AlphaFoldDB" id="A0A7S1FMA5"/>
<feature type="transmembrane region" description="Helical" evidence="2">
    <location>
        <begin position="7"/>
        <end position="28"/>
    </location>
</feature>
<feature type="transmembrane region" description="Helical" evidence="2">
    <location>
        <begin position="298"/>
        <end position="320"/>
    </location>
</feature>
<protein>
    <submittedName>
        <fullName evidence="3">Uncharacterized protein</fullName>
    </submittedName>
</protein>
<feature type="transmembrane region" description="Helical" evidence="2">
    <location>
        <begin position="85"/>
        <end position="107"/>
    </location>
</feature>
<dbReference type="EMBL" id="HBFR01006332">
    <property type="protein sequence ID" value="CAD8877364.1"/>
    <property type="molecule type" value="Transcribed_RNA"/>
</dbReference>
<sequence>MSSCSSTAVFAWAGFIIVNFAFIGIISWGTARSWVVGISFDVVYAAALLSTAFFLERKIAADADAKDEESTVSEREDKEEVNRTLGGVLTIIYLLFVFALGTFGILLSVNLFTCGDSWGSSPNKGEVWAPKESVPQEVLNEKRFHRYDYPDYFYFPSSQKTWFSSKKVQSNYANYVFSTSQGEEPAAIEDPSEIPSPSGFIQVGDDTACVVSDNTAIAIYCSSDGSDVRQATGDAIKSINQIWTFEGVLWFTTGDWNNEKLYSFNVTTMEQTLQSTRTEGTDDEDTPECSEEDDILKISLTVLFLSCIPVIIASWIIYIYRNSVASMVLSFYLGSCGAVVTIYTAIDPDVNELDTVLKWWFLVTGLMMVLTQSYFFLAKKLSPDVGTWSAFTAGLSYAVGACWVVGIFSNWESWRMWILVNIICFFPFIGLGLTLGQVFYLFLGAIGLVLDAVNASRRIGRVTDDNPIIQFIFLAVFGSLIIAGGIFVNKRSKNIQKVVDAWATIHLRGGAKSDTAKNAPTLSQAKQQGETV</sequence>
<evidence type="ECO:0000256" key="1">
    <source>
        <dbReference type="SAM" id="MobiDB-lite"/>
    </source>
</evidence>
<accession>A0A7S1FMA5</accession>
<proteinExistence type="predicted"/>
<keyword evidence="2" id="KW-0472">Membrane</keyword>
<feature type="transmembrane region" description="Helical" evidence="2">
    <location>
        <begin position="414"/>
        <end position="431"/>
    </location>
</feature>
<gene>
    <name evidence="3" type="ORF">CHYS00102_LOCUS4548</name>
</gene>
<feature type="transmembrane region" description="Helical" evidence="2">
    <location>
        <begin position="358"/>
        <end position="377"/>
    </location>
</feature>
<feature type="compositionally biased region" description="Polar residues" evidence="1">
    <location>
        <begin position="516"/>
        <end position="532"/>
    </location>
</feature>
<evidence type="ECO:0000256" key="2">
    <source>
        <dbReference type="SAM" id="Phobius"/>
    </source>
</evidence>
<reference evidence="3" key="1">
    <citation type="submission" date="2021-01" db="EMBL/GenBank/DDBJ databases">
        <authorList>
            <person name="Corre E."/>
            <person name="Pelletier E."/>
            <person name="Niang G."/>
            <person name="Scheremetjew M."/>
            <person name="Finn R."/>
            <person name="Kale V."/>
            <person name="Holt S."/>
            <person name="Cochrane G."/>
            <person name="Meng A."/>
            <person name="Brown T."/>
            <person name="Cohen L."/>
        </authorList>
    </citation>
    <scope>NUCLEOTIDE SEQUENCE</scope>
    <source>
        <strain evidence="3">308</strain>
    </source>
</reference>
<keyword evidence="2" id="KW-0812">Transmembrane</keyword>